<proteinExistence type="predicted"/>
<gene>
    <name evidence="2" type="ORF">AERYTH_09435</name>
</gene>
<dbReference type="Gene3D" id="3.40.50.150">
    <property type="entry name" value="Vaccinia Virus protein VP39"/>
    <property type="match status" value="1"/>
</dbReference>
<dbReference type="Pfam" id="PF05175">
    <property type="entry name" value="MTS"/>
    <property type="match status" value="1"/>
</dbReference>
<evidence type="ECO:0000259" key="1">
    <source>
        <dbReference type="Pfam" id="PF05175"/>
    </source>
</evidence>
<keyword evidence="3" id="KW-1185">Reference proteome</keyword>
<dbReference type="InterPro" id="IPR029063">
    <property type="entry name" value="SAM-dependent_MTases_sf"/>
</dbReference>
<dbReference type="InterPro" id="IPR022446">
    <property type="entry name" value="MeTrfrase_put"/>
</dbReference>
<dbReference type="EMBL" id="CP011502">
    <property type="protein sequence ID" value="ALX04905.1"/>
    <property type="molecule type" value="Genomic_DNA"/>
</dbReference>
<dbReference type="PATRIC" id="fig|2041.4.peg.1972"/>
<dbReference type="Proteomes" id="UP000067689">
    <property type="component" value="Chromosome"/>
</dbReference>
<dbReference type="InterPro" id="IPR050320">
    <property type="entry name" value="N5-glutamine_MTase"/>
</dbReference>
<dbReference type="STRING" id="2041.AERYTH_09435"/>
<dbReference type="InterPro" id="IPR007848">
    <property type="entry name" value="Small_mtfrase_dom"/>
</dbReference>
<dbReference type="GO" id="GO:0008168">
    <property type="term" value="F:methyltransferase activity"/>
    <property type="evidence" value="ECO:0007669"/>
    <property type="project" value="InterPro"/>
</dbReference>
<sequence>MRSPRPDADAVAARLRAAGCVFADDEARLLLAEHEAGRPLHDMVARRVAGEPLEQVLGWAELDGVRVRLRPGVFVPRRRSAALVHAALEVVDREARAVVVDLCCGSGALGLAVSRSVPHLELHAADVDPTACACARDNLDGVGEVHQGDLLDALPADLAGRVDLLLVNAPYVPTADLVTLPREARDHESATALDGGADGVVLHRRVAADAGAWVRRGGRVLVETSRRQAPLTVAGFAPADWHVDVLTDDDLGATVVRATRR</sequence>
<dbReference type="SUPFAM" id="SSF53335">
    <property type="entry name" value="S-adenosyl-L-methionine-dependent methyltransferases"/>
    <property type="match status" value="1"/>
</dbReference>
<dbReference type="PANTHER" id="PTHR18895:SF74">
    <property type="entry name" value="MTRF1L RELEASE FACTOR GLUTAMINE METHYLTRANSFERASE"/>
    <property type="match status" value="1"/>
</dbReference>
<protein>
    <recommendedName>
        <fullName evidence="1">Methyltransferase small domain-containing protein</fullName>
    </recommendedName>
</protein>
<dbReference type="CDD" id="cd02440">
    <property type="entry name" value="AdoMet_MTases"/>
    <property type="match status" value="1"/>
</dbReference>
<accession>A0A0U4BAI9</accession>
<evidence type="ECO:0000313" key="2">
    <source>
        <dbReference type="EMBL" id="ALX04905.1"/>
    </source>
</evidence>
<dbReference type="AlphaFoldDB" id="A0A0U4BAI9"/>
<reference evidence="2 3" key="1">
    <citation type="journal article" date="1991" name="Int. J. Syst. Bacteriol.">
        <title>Description of the erythromycin-producing bacterium Arthrobacter sp. strain NRRL B-3381 as Aeromicrobium erythreum gen. nov., sp. nov.</title>
        <authorList>
            <person name="Miller E.S."/>
            <person name="Woese C.R."/>
            <person name="Brenner S."/>
        </authorList>
    </citation>
    <scope>NUCLEOTIDE SEQUENCE [LARGE SCALE GENOMIC DNA]</scope>
    <source>
        <strain evidence="2 3">AR18</strain>
    </source>
</reference>
<dbReference type="NCBIfam" id="TIGR03704">
    <property type="entry name" value="PrmC_rel_meth"/>
    <property type="match status" value="1"/>
</dbReference>
<evidence type="ECO:0000313" key="3">
    <source>
        <dbReference type="Proteomes" id="UP000067689"/>
    </source>
</evidence>
<dbReference type="OrthoDB" id="9800643at2"/>
<name>A0A0U4BAI9_9ACTN</name>
<organism evidence="2 3">
    <name type="scientific">Aeromicrobium erythreum</name>
    <dbReference type="NCBI Taxonomy" id="2041"/>
    <lineage>
        <taxon>Bacteria</taxon>
        <taxon>Bacillati</taxon>
        <taxon>Actinomycetota</taxon>
        <taxon>Actinomycetes</taxon>
        <taxon>Propionibacteriales</taxon>
        <taxon>Nocardioidaceae</taxon>
        <taxon>Aeromicrobium</taxon>
    </lineage>
</organism>
<dbReference type="RefSeq" id="WP_067857699.1">
    <property type="nucleotide sequence ID" value="NZ_CP011502.1"/>
</dbReference>
<dbReference type="PANTHER" id="PTHR18895">
    <property type="entry name" value="HEMK METHYLTRANSFERASE"/>
    <property type="match status" value="1"/>
</dbReference>
<feature type="domain" description="Methyltransferase small" evidence="1">
    <location>
        <begin position="67"/>
        <end position="173"/>
    </location>
</feature>
<dbReference type="KEGG" id="aer:AERYTH_09435"/>